<organism evidence="1 2">
    <name type="scientific">Paraburkholderia edwinii</name>
    <dbReference type="NCBI Taxonomy" id="2861782"/>
    <lineage>
        <taxon>Bacteria</taxon>
        <taxon>Pseudomonadati</taxon>
        <taxon>Pseudomonadota</taxon>
        <taxon>Betaproteobacteria</taxon>
        <taxon>Burkholderiales</taxon>
        <taxon>Burkholderiaceae</taxon>
        <taxon>Paraburkholderia</taxon>
    </lineage>
</organism>
<dbReference type="Proteomes" id="UP000826462">
    <property type="component" value="Chromosome 2"/>
</dbReference>
<keyword evidence="2" id="KW-1185">Reference proteome</keyword>
<evidence type="ECO:0000313" key="1">
    <source>
        <dbReference type="EMBL" id="QYD71319.1"/>
    </source>
</evidence>
<dbReference type="InterPro" id="IPR034660">
    <property type="entry name" value="DinB/YfiT-like"/>
</dbReference>
<name>A0ABX8UWE7_9BURK</name>
<dbReference type="PANTHER" id="PTHR36922">
    <property type="entry name" value="BLL2446 PROTEIN"/>
    <property type="match status" value="1"/>
</dbReference>
<dbReference type="Pfam" id="PF09351">
    <property type="entry name" value="DUF1993"/>
    <property type="match status" value="1"/>
</dbReference>
<dbReference type="EMBL" id="CP080096">
    <property type="protein sequence ID" value="QYD71319.1"/>
    <property type="molecule type" value="Genomic_DNA"/>
</dbReference>
<dbReference type="Gene3D" id="1.20.120.450">
    <property type="entry name" value="dinb family like domain"/>
    <property type="match status" value="1"/>
</dbReference>
<dbReference type="RefSeq" id="WP_219800749.1">
    <property type="nucleotide sequence ID" value="NZ_CP080096.1"/>
</dbReference>
<protein>
    <submittedName>
        <fullName evidence="1">DUF1993 domain-containing protein</fullName>
    </submittedName>
</protein>
<proteinExistence type="predicted"/>
<evidence type="ECO:0000313" key="2">
    <source>
        <dbReference type="Proteomes" id="UP000826462"/>
    </source>
</evidence>
<dbReference type="SUPFAM" id="SSF109854">
    <property type="entry name" value="DinB/YfiT-like putative metalloenzymes"/>
    <property type="match status" value="1"/>
</dbReference>
<sequence>MTTISMYQASVPVLIRGLNNLLAILGKGQAHAAEKQLDPSVLPGSRLFPDMLPLARQVHIATDGAKGCAARLAGVEPPKYDDVEVSFDELAARIEKTIAYLKEFKPEQIDGSEARPISLKMRSGPVEFTGIQFLTGFVLPNFYFHVTTAYNILRHNGVEVGKMDYLGKPNS</sequence>
<gene>
    <name evidence="1" type="ORF">KZJ38_30240</name>
</gene>
<accession>A0ABX8UWE7</accession>
<dbReference type="PANTHER" id="PTHR36922:SF1">
    <property type="entry name" value="DUF1993 DOMAIN-CONTAINING PROTEIN"/>
    <property type="match status" value="1"/>
</dbReference>
<dbReference type="InterPro" id="IPR018531">
    <property type="entry name" value="DUF1993"/>
</dbReference>
<reference evidence="1 2" key="1">
    <citation type="submission" date="2021-07" db="EMBL/GenBank/DDBJ databases">
        <title>Paraburkholderia edwinii protects Aspergillus sp. from phenazines by acting as a toxin sponge.</title>
        <authorList>
            <person name="Dahlstrom K.M."/>
            <person name="Newman D.K."/>
        </authorList>
    </citation>
    <scope>NUCLEOTIDE SEQUENCE [LARGE SCALE GENOMIC DNA]</scope>
    <source>
        <strain evidence="1 2">Pe01</strain>
    </source>
</reference>